<gene>
    <name evidence="2" type="ORF">SAMN04487931_106173</name>
</gene>
<dbReference type="InterPro" id="IPR010727">
    <property type="entry name" value="DUF1302"/>
</dbReference>
<proteinExistence type="predicted"/>
<accession>A0A1H2HCV2</accession>
<protein>
    <submittedName>
        <fullName evidence="2">Uncharacterized protein</fullName>
    </submittedName>
</protein>
<evidence type="ECO:0000256" key="1">
    <source>
        <dbReference type="SAM" id="SignalP"/>
    </source>
</evidence>
<dbReference type="AlphaFoldDB" id="A0A1H2HCV2"/>
<feature type="chain" id="PRO_5011473163" evidence="1">
    <location>
        <begin position="25"/>
        <end position="411"/>
    </location>
</feature>
<dbReference type="Proteomes" id="UP000199608">
    <property type="component" value="Unassembled WGS sequence"/>
</dbReference>
<dbReference type="EMBL" id="FNLL01000006">
    <property type="protein sequence ID" value="SDU29665.1"/>
    <property type="molecule type" value="Genomic_DNA"/>
</dbReference>
<keyword evidence="3" id="KW-1185">Reference proteome</keyword>
<sequence length="411" mass="46911">MKFCRIKACLAVFLGFIFAATSHGFEFSGQEFDFSGYVETRHCMQVESPNDLLASETMARLETRSFKDGWSLFTSINLSANHKLEDESGISMHEAYIDYVASSWDLRLGRQIVIWGNADGVRITDNISPSDLSEYITRDFDEIRMAVGAVKLRFLGTHGTGEVIYIPFFRKGISPDRDSPWSLGNLSGNNATAGNEPEKNIENGELGAKYALFLPGFDMAFSYFYTWNDFPYYAYTGNTGSCRVNPEFHRLHIFGLELSRPYKDFVFRGEAAFFHGNRYLSTPRDALFEKKDQVKWLLGLDWSPGSNWFLSFQVTEDRILDYSAKIQQTKQSAMVTANISKKLFREKLILSGMHYLNLDEKDSLTRLSSEYQVMDGFSLFFGSDIFTGKRSGGFGRYKDNTQVWARAKYSF</sequence>
<feature type="signal peptide" evidence="1">
    <location>
        <begin position="1"/>
        <end position="24"/>
    </location>
</feature>
<organism evidence="2 3">
    <name type="scientific">Desulfobacula phenolica</name>
    <dbReference type="NCBI Taxonomy" id="90732"/>
    <lineage>
        <taxon>Bacteria</taxon>
        <taxon>Pseudomonadati</taxon>
        <taxon>Thermodesulfobacteriota</taxon>
        <taxon>Desulfobacteria</taxon>
        <taxon>Desulfobacterales</taxon>
        <taxon>Desulfobacteraceae</taxon>
        <taxon>Desulfobacula</taxon>
    </lineage>
</organism>
<dbReference type="SUPFAM" id="SSF56935">
    <property type="entry name" value="Porins"/>
    <property type="match status" value="1"/>
</dbReference>
<dbReference type="Pfam" id="PF06980">
    <property type="entry name" value="DUF1302"/>
    <property type="match status" value="1"/>
</dbReference>
<dbReference type="RefSeq" id="WP_245743092.1">
    <property type="nucleotide sequence ID" value="NZ_FNLL01000006.1"/>
</dbReference>
<reference evidence="3" key="1">
    <citation type="submission" date="2016-10" db="EMBL/GenBank/DDBJ databases">
        <authorList>
            <person name="Varghese N."/>
            <person name="Submissions S."/>
        </authorList>
    </citation>
    <scope>NUCLEOTIDE SEQUENCE [LARGE SCALE GENOMIC DNA]</scope>
    <source>
        <strain evidence="3">DSM 3384</strain>
    </source>
</reference>
<keyword evidence="1" id="KW-0732">Signal</keyword>
<evidence type="ECO:0000313" key="3">
    <source>
        <dbReference type="Proteomes" id="UP000199608"/>
    </source>
</evidence>
<evidence type="ECO:0000313" key="2">
    <source>
        <dbReference type="EMBL" id="SDU29665.1"/>
    </source>
</evidence>
<name>A0A1H2HCV2_9BACT</name>